<sequence>MQIFSIVTIAALLALGLGKAGAQEIREERVRFEAGTSGTTLGGTIRGYEIVDYLLGAGTGQEMAIEFETTNPSAHFNLMPAGSETAIHIGSSGGNAFTGILPQDGDYRIRVYLMRNAARRDEEADYALSISISGGAAANPDYADGLSGGPDFWRVANVPANDTLNVRSAPGTGNPVVGELANGDRVRNLGCDMHGQSRWCRIEAGFDQKFTGWVNGRYLRE</sequence>
<feature type="domain" description="SH3b" evidence="1">
    <location>
        <begin position="162"/>
        <end position="219"/>
    </location>
</feature>
<accession>A0A844QK04</accession>
<name>A0A844QK04_9HYPH</name>
<organism evidence="2 3">
    <name type="scientific">Nitratireductor arenosus</name>
    <dbReference type="NCBI Taxonomy" id="2682096"/>
    <lineage>
        <taxon>Bacteria</taxon>
        <taxon>Pseudomonadati</taxon>
        <taxon>Pseudomonadota</taxon>
        <taxon>Alphaproteobacteria</taxon>
        <taxon>Hyphomicrobiales</taxon>
        <taxon>Phyllobacteriaceae</taxon>
        <taxon>Nitratireductor</taxon>
    </lineage>
</organism>
<dbReference type="Gene3D" id="2.60.120.380">
    <property type="match status" value="1"/>
</dbReference>
<gene>
    <name evidence="2" type="ORF">GN330_14055</name>
</gene>
<dbReference type="RefSeq" id="WP_156713313.1">
    <property type="nucleotide sequence ID" value="NZ_WPHG01000003.1"/>
</dbReference>
<evidence type="ECO:0000313" key="3">
    <source>
        <dbReference type="Proteomes" id="UP000463224"/>
    </source>
</evidence>
<proteinExistence type="predicted"/>
<protein>
    <submittedName>
        <fullName evidence="2">SH3 domain-containing protein</fullName>
    </submittedName>
</protein>
<keyword evidence="3" id="KW-1185">Reference proteome</keyword>
<evidence type="ECO:0000313" key="2">
    <source>
        <dbReference type="EMBL" id="MVA98368.1"/>
    </source>
</evidence>
<reference evidence="2 3" key="1">
    <citation type="submission" date="2019-12" db="EMBL/GenBank/DDBJ databases">
        <title>Nitratireductor arenosus sp. nov., Isolated from sea sand, Jeju island, South Korea.</title>
        <authorList>
            <person name="Kim W."/>
        </authorList>
    </citation>
    <scope>NUCLEOTIDE SEQUENCE [LARGE SCALE GENOMIC DNA]</scope>
    <source>
        <strain evidence="2 3">CAU 1489</strain>
    </source>
</reference>
<dbReference type="EMBL" id="WPHG01000003">
    <property type="protein sequence ID" value="MVA98368.1"/>
    <property type="molecule type" value="Genomic_DNA"/>
</dbReference>
<comment type="caution">
    <text evidence="2">The sequence shown here is derived from an EMBL/GenBank/DDBJ whole genome shotgun (WGS) entry which is preliminary data.</text>
</comment>
<dbReference type="InterPro" id="IPR003646">
    <property type="entry name" value="SH3-like_bac-type"/>
</dbReference>
<dbReference type="Proteomes" id="UP000463224">
    <property type="component" value="Unassembled WGS sequence"/>
</dbReference>
<dbReference type="AlphaFoldDB" id="A0A844QK04"/>
<dbReference type="Pfam" id="PF08239">
    <property type="entry name" value="SH3_3"/>
    <property type="match status" value="1"/>
</dbReference>
<evidence type="ECO:0000259" key="1">
    <source>
        <dbReference type="Pfam" id="PF08239"/>
    </source>
</evidence>
<dbReference type="Gene3D" id="2.30.30.40">
    <property type="entry name" value="SH3 Domains"/>
    <property type="match status" value="1"/>
</dbReference>